<organism evidence="2">
    <name type="scientific">Amphimedon queenslandica</name>
    <name type="common">Sponge</name>
    <dbReference type="NCBI Taxonomy" id="400682"/>
    <lineage>
        <taxon>Eukaryota</taxon>
        <taxon>Metazoa</taxon>
        <taxon>Porifera</taxon>
        <taxon>Demospongiae</taxon>
        <taxon>Heteroscleromorpha</taxon>
        <taxon>Haplosclerida</taxon>
        <taxon>Niphatidae</taxon>
        <taxon>Amphimedon</taxon>
    </lineage>
</organism>
<feature type="transmembrane region" description="Helical" evidence="1">
    <location>
        <begin position="35"/>
        <end position="59"/>
    </location>
</feature>
<dbReference type="AlphaFoldDB" id="A0A1X7TLK0"/>
<reference evidence="2" key="1">
    <citation type="submission" date="2017-05" db="UniProtKB">
        <authorList>
            <consortium name="EnsemblMetazoa"/>
        </authorList>
    </citation>
    <scope>IDENTIFICATION</scope>
</reference>
<dbReference type="EnsemblMetazoa" id="Aqu2.1.15511_001">
    <property type="protein sequence ID" value="Aqu2.1.15511_001"/>
    <property type="gene ID" value="Aqu2.1.15511"/>
</dbReference>
<accession>A0A1X7TLK0</accession>
<sequence>KGKTDKRKQRVAPVIRVNGEYIKEEGLVILVTIRVYMWVYGVMVITGKVVTVTMVIWWYNSNGYISCLWCTW</sequence>
<proteinExistence type="predicted"/>
<keyword evidence="1" id="KW-1133">Transmembrane helix</keyword>
<keyword evidence="1" id="KW-0472">Membrane</keyword>
<name>A0A1X7TLK0_AMPQE</name>
<keyword evidence="1" id="KW-0812">Transmembrane</keyword>
<evidence type="ECO:0000313" key="2">
    <source>
        <dbReference type="EnsemblMetazoa" id="Aqu2.1.15511_001"/>
    </source>
</evidence>
<evidence type="ECO:0000256" key="1">
    <source>
        <dbReference type="SAM" id="Phobius"/>
    </source>
</evidence>
<protein>
    <submittedName>
        <fullName evidence="2">Uncharacterized protein</fullName>
    </submittedName>
</protein>
<dbReference type="InParanoid" id="A0A1X7TLK0"/>